<dbReference type="InterPro" id="IPR003690">
    <property type="entry name" value="MTERF"/>
</dbReference>
<dbReference type="Proteomes" id="UP001244341">
    <property type="component" value="Chromosome 5b"/>
</dbReference>
<evidence type="ECO:0000313" key="5">
    <source>
        <dbReference type="Proteomes" id="UP001244341"/>
    </source>
</evidence>
<dbReference type="Pfam" id="PF02536">
    <property type="entry name" value="mTERF"/>
    <property type="match status" value="1"/>
</dbReference>
<dbReference type="Gene3D" id="1.25.70.10">
    <property type="entry name" value="Transcription termination factor 3, mitochondrial"/>
    <property type="match status" value="2"/>
</dbReference>
<evidence type="ECO:0000256" key="3">
    <source>
        <dbReference type="ARBA" id="ARBA00022946"/>
    </source>
</evidence>
<comment type="similarity">
    <text evidence="1">Belongs to the mTERF family.</text>
</comment>
<keyword evidence="3" id="KW-0809">Transit peptide</keyword>
<evidence type="ECO:0008006" key="6">
    <source>
        <dbReference type="Google" id="ProtNLM"/>
    </source>
</evidence>
<proteinExistence type="inferred from homology"/>
<keyword evidence="5" id="KW-1185">Reference proteome</keyword>
<evidence type="ECO:0000256" key="1">
    <source>
        <dbReference type="ARBA" id="ARBA00007692"/>
    </source>
</evidence>
<accession>A0ABY8U2H4</accession>
<organism evidence="4 5">
    <name type="scientific">Tetradesmus obliquus</name>
    <name type="common">Green alga</name>
    <name type="synonym">Acutodesmus obliquus</name>
    <dbReference type="NCBI Taxonomy" id="3088"/>
    <lineage>
        <taxon>Eukaryota</taxon>
        <taxon>Viridiplantae</taxon>
        <taxon>Chlorophyta</taxon>
        <taxon>core chlorophytes</taxon>
        <taxon>Chlorophyceae</taxon>
        <taxon>CS clade</taxon>
        <taxon>Sphaeropleales</taxon>
        <taxon>Scenedesmaceae</taxon>
        <taxon>Tetradesmus</taxon>
    </lineage>
</organism>
<keyword evidence="2" id="KW-0805">Transcription regulation</keyword>
<evidence type="ECO:0000313" key="4">
    <source>
        <dbReference type="EMBL" id="WIA14646.1"/>
    </source>
</evidence>
<sequence length="206" mass="23585">MGFKSSKELVQDAQQLHELLQRHPEVLQVQQHPSPLQAWVEFLQAYGLAAPDISRLLLACPELFAHCSIYESGRTLLFFKHLGYQDCHIRGRIVRHYPHLLAKQLERDICPVLSHLSSMGCSAQDIRLLVWEFPRIFGRDFRRHIRKFQYLGLYGLPPVGSQRWQQQQQQRVGDDCVGELAGACDGGSSSSEEASDTLQWLMMSVQ</sequence>
<name>A0ABY8U2H4_TETOB</name>
<keyword evidence="2" id="KW-0804">Transcription</keyword>
<dbReference type="InterPro" id="IPR038538">
    <property type="entry name" value="MTERF_sf"/>
</dbReference>
<dbReference type="EMBL" id="CP126212">
    <property type="protein sequence ID" value="WIA14646.1"/>
    <property type="molecule type" value="Genomic_DNA"/>
</dbReference>
<keyword evidence="2" id="KW-0806">Transcription termination</keyword>
<reference evidence="4 5" key="1">
    <citation type="submission" date="2023-05" db="EMBL/GenBank/DDBJ databases">
        <title>A 100% complete, gapless, phased diploid assembly of the Scenedesmus obliquus UTEX 3031 genome.</title>
        <authorList>
            <person name="Biondi T.C."/>
            <person name="Hanschen E.R."/>
            <person name="Kwon T."/>
            <person name="Eng W."/>
            <person name="Kruse C.P.S."/>
            <person name="Koehler S.I."/>
            <person name="Kunde Y."/>
            <person name="Gleasner C.D."/>
            <person name="You Mak K.T."/>
            <person name="Polle J."/>
            <person name="Hovde B.T."/>
            <person name="Starkenburg S.R."/>
        </authorList>
    </citation>
    <scope>NUCLEOTIDE SEQUENCE [LARGE SCALE GENOMIC DNA]</scope>
    <source>
        <strain evidence="4 5">DOE0152z</strain>
    </source>
</reference>
<gene>
    <name evidence="4" type="ORF">OEZ85_003150</name>
</gene>
<protein>
    <recommendedName>
        <fullName evidence="6">mTERF domain-containing protein, mitochondrial</fullName>
    </recommendedName>
</protein>
<dbReference type="PANTHER" id="PTHR13068">
    <property type="entry name" value="CGI-12 PROTEIN-RELATED"/>
    <property type="match status" value="1"/>
</dbReference>
<evidence type="ECO:0000256" key="2">
    <source>
        <dbReference type="ARBA" id="ARBA00022472"/>
    </source>
</evidence>